<sequence length="64" mass="7168">MSTVRQISGSSYRWNSAIHFGYAPVGQYQSMPSSLHLSQYGVNYNMQVLLNNSRGGLYSTVHLI</sequence>
<gene>
    <name evidence="1" type="ORF">HH800_08715</name>
</gene>
<organism evidence="1 2">
    <name type="scientific">Sphingobium yanoikuyae</name>
    <name type="common">Sphingomonas yanoikuyae</name>
    <dbReference type="NCBI Taxonomy" id="13690"/>
    <lineage>
        <taxon>Bacteria</taxon>
        <taxon>Pseudomonadati</taxon>
        <taxon>Pseudomonadota</taxon>
        <taxon>Alphaproteobacteria</taxon>
        <taxon>Sphingomonadales</taxon>
        <taxon>Sphingomonadaceae</taxon>
        <taxon>Sphingobium</taxon>
    </lineage>
</organism>
<dbReference type="RefSeq" id="WP_169860764.1">
    <property type="nucleotide sequence ID" value="NZ_CP053021.1"/>
</dbReference>
<reference evidence="1 2" key="1">
    <citation type="submission" date="2020-04" db="EMBL/GenBank/DDBJ databases">
        <title>The Whole Genome Analysis of High salt-tolerant Sphingobium yanoikuyae YC-XJ2 with Aryl organophosphorus flame retardants (aryl-OPFRs)-degrading capacity and characteristics of Related phosphotriesterase.</title>
        <authorList>
            <person name="Li X."/>
        </authorList>
    </citation>
    <scope>NUCLEOTIDE SEQUENCE [LARGE SCALE GENOMIC DNA]</scope>
    <source>
        <strain evidence="1 2">YC-XJ2</strain>
    </source>
</reference>
<evidence type="ECO:0000313" key="2">
    <source>
        <dbReference type="Proteomes" id="UP000502611"/>
    </source>
</evidence>
<dbReference type="AlphaFoldDB" id="A0A6M4G4M2"/>
<name>A0A6M4G4M2_SPHYA</name>
<accession>A0A6M4G4M2</accession>
<evidence type="ECO:0000313" key="1">
    <source>
        <dbReference type="EMBL" id="QJR02262.1"/>
    </source>
</evidence>
<protein>
    <submittedName>
        <fullName evidence="1">Uncharacterized protein</fullName>
    </submittedName>
</protein>
<dbReference type="EMBL" id="CP053021">
    <property type="protein sequence ID" value="QJR02262.1"/>
    <property type="molecule type" value="Genomic_DNA"/>
</dbReference>
<proteinExistence type="predicted"/>
<dbReference type="Proteomes" id="UP000502611">
    <property type="component" value="Chromosome"/>
</dbReference>